<sequence length="431" mass="47950">MAERVKNKKRPRRVKKSIRNQIIATALCPLLAMSTSVSVLAMNGFNEMLIANIIAFILFVGVIQLALVTRNIVGPLRKIEEYMLQLSDGDLNIEVDKKISKREDEIGVMFESMMALSQKLNNSMTDIQLISEKLISSEAVLGKTVEETNIATEQIGSAMKRITGDTKKQSDNMNKASVHIDEIGSMIDNILRSIQHLEETSGGMKEDGRQSVKNMNDLDESNKRTNYAIERISQQVDLTYEAAAQINSVLQMIAGISKQTGLLALNASIEAARAGEHGAGFSVVAEEISKLASQSSESTKQIDEIVGDLSTESGKMLVIMDEVLTDVEKQKTKLLETQKHFEKVNEGIEDSLQEISEIRERTQVCNVEKDKIIENIEGLRNVSEESVESTLHTQKAVIELSKNIDEVESMAVKLSNYAERLDNHLQYFSIK</sequence>
<evidence type="ECO:0000256" key="5">
    <source>
        <dbReference type="SAM" id="Phobius"/>
    </source>
</evidence>
<dbReference type="InterPro" id="IPR003660">
    <property type="entry name" value="HAMP_dom"/>
</dbReference>
<keyword evidence="9" id="KW-1185">Reference proteome</keyword>
<feature type="compositionally biased region" description="Basic and acidic residues" evidence="4">
    <location>
        <begin position="199"/>
        <end position="210"/>
    </location>
</feature>
<proteinExistence type="inferred from homology"/>
<dbReference type="Proteomes" id="UP001451571">
    <property type="component" value="Chromosome"/>
</dbReference>
<name>A0ABZ3F3W2_9FIRM</name>
<evidence type="ECO:0000256" key="4">
    <source>
        <dbReference type="SAM" id="MobiDB-lite"/>
    </source>
</evidence>
<comment type="similarity">
    <text evidence="2">Belongs to the methyl-accepting chemotaxis (MCP) protein family.</text>
</comment>
<evidence type="ECO:0000313" key="9">
    <source>
        <dbReference type="Proteomes" id="UP001451571"/>
    </source>
</evidence>
<keyword evidence="5" id="KW-1133">Transmembrane helix</keyword>
<dbReference type="PROSITE" id="PS50111">
    <property type="entry name" value="CHEMOTAXIS_TRANSDUC_2"/>
    <property type="match status" value="1"/>
</dbReference>
<keyword evidence="5" id="KW-0472">Membrane</keyword>
<dbReference type="Gene3D" id="6.10.340.10">
    <property type="match status" value="1"/>
</dbReference>
<gene>
    <name evidence="8" type="ORF">V6984_11100</name>
</gene>
<evidence type="ECO:0000256" key="2">
    <source>
        <dbReference type="ARBA" id="ARBA00029447"/>
    </source>
</evidence>
<evidence type="ECO:0000259" key="7">
    <source>
        <dbReference type="PROSITE" id="PS50885"/>
    </source>
</evidence>
<dbReference type="Pfam" id="PF00672">
    <property type="entry name" value="HAMP"/>
    <property type="match status" value="1"/>
</dbReference>
<keyword evidence="5" id="KW-0812">Transmembrane</keyword>
<dbReference type="SMART" id="SM00304">
    <property type="entry name" value="HAMP"/>
    <property type="match status" value="1"/>
</dbReference>
<evidence type="ECO:0000259" key="6">
    <source>
        <dbReference type="PROSITE" id="PS50111"/>
    </source>
</evidence>
<dbReference type="PANTHER" id="PTHR32089:SF112">
    <property type="entry name" value="LYSOZYME-LIKE PROTEIN-RELATED"/>
    <property type="match status" value="1"/>
</dbReference>
<dbReference type="RefSeq" id="WP_342759846.1">
    <property type="nucleotide sequence ID" value="NZ_CP146256.1"/>
</dbReference>
<feature type="domain" description="HAMP" evidence="7">
    <location>
        <begin position="70"/>
        <end position="125"/>
    </location>
</feature>
<organism evidence="8 9">
    <name type="scientific">Kineothrix sedimenti</name>
    <dbReference type="NCBI Taxonomy" id="3123317"/>
    <lineage>
        <taxon>Bacteria</taxon>
        <taxon>Bacillati</taxon>
        <taxon>Bacillota</taxon>
        <taxon>Clostridia</taxon>
        <taxon>Lachnospirales</taxon>
        <taxon>Lachnospiraceae</taxon>
        <taxon>Kineothrix</taxon>
    </lineage>
</organism>
<dbReference type="SMART" id="SM00283">
    <property type="entry name" value="MA"/>
    <property type="match status" value="1"/>
</dbReference>
<evidence type="ECO:0000313" key="8">
    <source>
        <dbReference type="EMBL" id="XAH76273.1"/>
    </source>
</evidence>
<dbReference type="PROSITE" id="PS50885">
    <property type="entry name" value="HAMP"/>
    <property type="match status" value="1"/>
</dbReference>
<feature type="region of interest" description="Disordered" evidence="4">
    <location>
        <begin position="199"/>
        <end position="219"/>
    </location>
</feature>
<dbReference type="Gene3D" id="1.10.287.950">
    <property type="entry name" value="Methyl-accepting chemotaxis protein"/>
    <property type="match status" value="1"/>
</dbReference>
<dbReference type="Pfam" id="PF00015">
    <property type="entry name" value="MCPsignal"/>
    <property type="match status" value="1"/>
</dbReference>
<keyword evidence="1 3" id="KW-0807">Transducer</keyword>
<feature type="transmembrane region" description="Helical" evidence="5">
    <location>
        <begin position="21"/>
        <end position="42"/>
    </location>
</feature>
<dbReference type="CDD" id="cd06225">
    <property type="entry name" value="HAMP"/>
    <property type="match status" value="1"/>
</dbReference>
<reference evidence="8 9" key="1">
    <citation type="submission" date="2024-02" db="EMBL/GenBank/DDBJ databases">
        <title>Bacterial strain from lacustrine sediment.</title>
        <authorList>
            <person name="Petit C."/>
            <person name="Fadhlaoui K."/>
        </authorList>
    </citation>
    <scope>NUCLEOTIDE SEQUENCE [LARGE SCALE GENOMIC DNA]</scope>
    <source>
        <strain evidence="8 9">IPX-CK</strain>
    </source>
</reference>
<evidence type="ECO:0000256" key="3">
    <source>
        <dbReference type="PROSITE-ProRule" id="PRU00284"/>
    </source>
</evidence>
<evidence type="ECO:0000256" key="1">
    <source>
        <dbReference type="ARBA" id="ARBA00023224"/>
    </source>
</evidence>
<dbReference type="InterPro" id="IPR004089">
    <property type="entry name" value="MCPsignal_dom"/>
</dbReference>
<accession>A0ABZ3F3W2</accession>
<dbReference type="EMBL" id="CP146256">
    <property type="protein sequence ID" value="XAH76273.1"/>
    <property type="molecule type" value="Genomic_DNA"/>
</dbReference>
<dbReference type="SUPFAM" id="SSF58104">
    <property type="entry name" value="Methyl-accepting chemotaxis protein (MCP) signaling domain"/>
    <property type="match status" value="1"/>
</dbReference>
<dbReference type="PANTHER" id="PTHR32089">
    <property type="entry name" value="METHYL-ACCEPTING CHEMOTAXIS PROTEIN MCPB"/>
    <property type="match status" value="1"/>
</dbReference>
<feature type="transmembrane region" description="Helical" evidence="5">
    <location>
        <begin position="48"/>
        <end position="68"/>
    </location>
</feature>
<feature type="domain" description="Methyl-accepting transducer" evidence="6">
    <location>
        <begin position="144"/>
        <end position="380"/>
    </location>
</feature>
<protein>
    <submittedName>
        <fullName evidence="8">Methyl-accepting chemotaxis protein</fullName>
    </submittedName>
</protein>